<organism evidence="14 15">
    <name type="scientific">Paenibacillus lutrae</name>
    <dbReference type="NCBI Taxonomy" id="2078573"/>
    <lineage>
        <taxon>Bacteria</taxon>
        <taxon>Bacillati</taxon>
        <taxon>Bacillota</taxon>
        <taxon>Bacilli</taxon>
        <taxon>Bacillales</taxon>
        <taxon>Paenibacillaceae</taxon>
        <taxon>Paenibacillus</taxon>
    </lineage>
</organism>
<dbReference type="GO" id="GO:0005886">
    <property type="term" value="C:plasma membrane"/>
    <property type="evidence" value="ECO:0007669"/>
    <property type="project" value="UniProtKB-SubCell"/>
</dbReference>
<comment type="caution">
    <text evidence="14">The sequence shown here is derived from an EMBL/GenBank/DDBJ whole genome shotgun (WGS) entry which is preliminary data.</text>
</comment>
<evidence type="ECO:0000259" key="12">
    <source>
        <dbReference type="Pfam" id="PF01514"/>
    </source>
</evidence>
<evidence type="ECO:0000256" key="2">
    <source>
        <dbReference type="ARBA" id="ARBA00004651"/>
    </source>
</evidence>
<keyword evidence="7 11" id="KW-0472">Membrane</keyword>
<dbReference type="InterPro" id="IPR043427">
    <property type="entry name" value="YscJ/FliF"/>
</dbReference>
<dbReference type="RefSeq" id="WP_166541865.1">
    <property type="nucleotide sequence ID" value="NZ_RHLK01000003.1"/>
</dbReference>
<keyword evidence="14" id="KW-0282">Flagellum</keyword>
<name>A0A7X3FGG0_9BACL</name>
<dbReference type="PRINTS" id="PR01009">
    <property type="entry name" value="FLGMRINGFLIF"/>
</dbReference>
<evidence type="ECO:0000313" key="14">
    <source>
        <dbReference type="EMBL" id="MVO99162.1"/>
    </source>
</evidence>
<keyword evidence="15" id="KW-1185">Reference proteome</keyword>
<dbReference type="PANTHER" id="PTHR30046">
    <property type="entry name" value="FLAGELLAR M-RING PROTEIN"/>
    <property type="match status" value="1"/>
</dbReference>
<keyword evidence="5 11" id="KW-0812">Transmembrane</keyword>
<evidence type="ECO:0000256" key="9">
    <source>
        <dbReference type="PIRNR" id="PIRNR004862"/>
    </source>
</evidence>
<dbReference type="PANTHER" id="PTHR30046:SF0">
    <property type="entry name" value="FLAGELLAR M-RING PROTEIN"/>
    <property type="match status" value="1"/>
</dbReference>
<feature type="transmembrane region" description="Helical" evidence="11">
    <location>
        <begin position="25"/>
        <end position="46"/>
    </location>
</feature>
<keyword evidence="6 11" id="KW-1133">Transmembrane helix</keyword>
<evidence type="ECO:0000259" key="13">
    <source>
        <dbReference type="Pfam" id="PF08345"/>
    </source>
</evidence>
<sequence length="523" mass="57080">MNERLLQYWEKAKQYWNQYNKTTKLAFIGTLVVLILTIGIISYNLAKTEYALAYTDLQPADAAAIKGYLDTAAIPYVLSPDGKSIEVPKSEVASVKLGVESQGLNKGSSIGYESFATDSAFGMTDNEFRVKHLSAVQGELQQLINSNQSIEKSKVLISMPDETVFLAKEKQEATASVMLNVKKGYTLDQAQVDTIYNLVSHSVRNLPIQNITISDQYGQFLAFSKESNMGQSSNLAQSHLEIERKFEAKVQSSVTNLLNKMLGADKAVVSVFSTMNFDQKKSVEQLVTAPNVQDNRGLEISTQESSKSSTSAGGAAGGVAGTGQTDVPGYPGAAGSGNANSEESSKTVNYEVNKITNDIIQTPYVVKDLGINIAFDSTGRDQAANDNLQRLITDQMANIVRTALADNKQEYTADQIRGRVTVTPQSFAAQPGLTGTDWNNYLMYGGIGLAALLLGALGMYAIRRKKKAAEEEELDLAPAKVEYPTIDIENASNENQVRKQLETLAKKKPDEFVNLLRTWLVDE</sequence>
<keyword evidence="14" id="KW-0966">Cell projection</keyword>
<keyword evidence="4" id="KW-1003">Cell membrane</keyword>
<dbReference type="InterPro" id="IPR013556">
    <property type="entry name" value="Flag_M-ring_C"/>
</dbReference>
<dbReference type="Pfam" id="PF01514">
    <property type="entry name" value="YscJ_FliF"/>
    <property type="match status" value="1"/>
</dbReference>
<evidence type="ECO:0000256" key="7">
    <source>
        <dbReference type="ARBA" id="ARBA00023136"/>
    </source>
</evidence>
<feature type="domain" description="Flagellar M-ring C-terminal" evidence="13">
    <location>
        <begin position="258"/>
        <end position="404"/>
    </location>
</feature>
<dbReference type="GO" id="GO:0003774">
    <property type="term" value="F:cytoskeletal motor activity"/>
    <property type="evidence" value="ECO:0007669"/>
    <property type="project" value="InterPro"/>
</dbReference>
<dbReference type="InterPro" id="IPR045851">
    <property type="entry name" value="AMP-bd_C_sf"/>
</dbReference>
<dbReference type="EMBL" id="RHLK01000003">
    <property type="protein sequence ID" value="MVO99162.1"/>
    <property type="molecule type" value="Genomic_DNA"/>
</dbReference>
<keyword evidence="14" id="KW-0969">Cilium</keyword>
<dbReference type="InterPro" id="IPR000067">
    <property type="entry name" value="FlgMring_FliF"/>
</dbReference>
<dbReference type="PIRSF" id="PIRSF004862">
    <property type="entry name" value="FliF"/>
    <property type="match status" value="1"/>
</dbReference>
<gene>
    <name evidence="14" type="primary">fliF</name>
    <name evidence="14" type="ORF">EDM21_06425</name>
</gene>
<keyword evidence="8 9" id="KW-0975">Bacterial flagellum</keyword>
<accession>A0A7X3FGG0</accession>
<dbReference type="NCBIfam" id="TIGR01167">
    <property type="entry name" value="LPXTG_anchor"/>
    <property type="match status" value="1"/>
</dbReference>
<dbReference type="InterPro" id="IPR006182">
    <property type="entry name" value="FliF_N_dom"/>
</dbReference>
<proteinExistence type="inferred from homology"/>
<comment type="function">
    <text evidence="9">The M ring may be actively involved in energy transduction.</text>
</comment>
<comment type="subcellular location">
    <subcellularLocation>
        <location evidence="1 9">Bacterial flagellum basal body</location>
    </subcellularLocation>
    <subcellularLocation>
        <location evidence="2">Cell membrane</location>
        <topology evidence="2">Multi-pass membrane protein</topology>
    </subcellularLocation>
</comment>
<protein>
    <recommendedName>
        <fullName evidence="9">Flagellar M-ring protein</fullName>
    </recommendedName>
</protein>
<feature type="compositionally biased region" description="Low complexity" evidence="10">
    <location>
        <begin position="301"/>
        <end position="313"/>
    </location>
</feature>
<evidence type="ECO:0000256" key="10">
    <source>
        <dbReference type="SAM" id="MobiDB-lite"/>
    </source>
</evidence>
<evidence type="ECO:0000256" key="5">
    <source>
        <dbReference type="ARBA" id="ARBA00022692"/>
    </source>
</evidence>
<evidence type="ECO:0000256" key="1">
    <source>
        <dbReference type="ARBA" id="ARBA00004117"/>
    </source>
</evidence>
<evidence type="ECO:0000256" key="8">
    <source>
        <dbReference type="ARBA" id="ARBA00023143"/>
    </source>
</evidence>
<evidence type="ECO:0000256" key="11">
    <source>
        <dbReference type="SAM" id="Phobius"/>
    </source>
</evidence>
<dbReference type="Gene3D" id="3.30.300.30">
    <property type="match status" value="1"/>
</dbReference>
<feature type="region of interest" description="Disordered" evidence="10">
    <location>
        <begin position="294"/>
        <end position="345"/>
    </location>
</feature>
<evidence type="ECO:0000256" key="6">
    <source>
        <dbReference type="ARBA" id="ARBA00022989"/>
    </source>
</evidence>
<feature type="transmembrane region" description="Helical" evidence="11">
    <location>
        <begin position="441"/>
        <end position="462"/>
    </location>
</feature>
<feature type="domain" description="Flagellar M-ring N-terminal" evidence="12">
    <location>
        <begin position="46"/>
        <end position="221"/>
    </location>
</feature>
<reference evidence="14 15" key="1">
    <citation type="journal article" date="2019" name="Microorganisms">
        <title>Paenibacillus lutrae sp. nov., A Chitinolytic Species Isolated from A River Otter in Castril Natural Park, Granada, Spain.</title>
        <authorList>
            <person name="Rodriguez M."/>
            <person name="Reina J.C."/>
            <person name="Bejar V."/>
            <person name="Llamas I."/>
        </authorList>
    </citation>
    <scope>NUCLEOTIDE SEQUENCE [LARGE SCALE GENOMIC DNA]</scope>
    <source>
        <strain evidence="14 15">N10</strain>
    </source>
</reference>
<dbReference type="GO" id="GO:0071973">
    <property type="term" value="P:bacterial-type flagellum-dependent cell motility"/>
    <property type="evidence" value="ECO:0007669"/>
    <property type="project" value="InterPro"/>
</dbReference>
<evidence type="ECO:0000313" key="15">
    <source>
        <dbReference type="Proteomes" id="UP000490800"/>
    </source>
</evidence>
<comment type="similarity">
    <text evidence="3 9">Belongs to the FliF family.</text>
</comment>
<dbReference type="NCBIfam" id="TIGR00206">
    <property type="entry name" value="fliF"/>
    <property type="match status" value="1"/>
</dbReference>
<evidence type="ECO:0000256" key="4">
    <source>
        <dbReference type="ARBA" id="ARBA00022475"/>
    </source>
</evidence>
<evidence type="ECO:0000256" key="3">
    <source>
        <dbReference type="ARBA" id="ARBA00007971"/>
    </source>
</evidence>
<dbReference type="Proteomes" id="UP000490800">
    <property type="component" value="Unassembled WGS sequence"/>
</dbReference>
<dbReference type="AlphaFoldDB" id="A0A7X3FGG0"/>
<dbReference type="Pfam" id="PF08345">
    <property type="entry name" value="YscJ_FliF_C"/>
    <property type="match status" value="1"/>
</dbReference>
<dbReference type="GO" id="GO:0009431">
    <property type="term" value="C:bacterial-type flagellum basal body, MS ring"/>
    <property type="evidence" value="ECO:0007669"/>
    <property type="project" value="InterPro"/>
</dbReference>